<dbReference type="GO" id="GO:1904047">
    <property type="term" value="F:S-adenosyl-L-methionine binding"/>
    <property type="evidence" value="ECO:0007669"/>
    <property type="project" value="TreeGrafter"/>
</dbReference>
<evidence type="ECO:0000256" key="4">
    <source>
        <dbReference type="PIRSR" id="PIRSR000398-1"/>
    </source>
</evidence>
<dbReference type="GO" id="GO:0032259">
    <property type="term" value="P:methylation"/>
    <property type="evidence" value="ECO:0007669"/>
    <property type="project" value="UniProtKB-KW"/>
</dbReference>
<evidence type="ECO:0000313" key="5">
    <source>
        <dbReference type="EMBL" id="PKT81749.1"/>
    </source>
</evidence>
<dbReference type="OrthoDB" id="9805629at2"/>
<name>A0A2N3PK32_9HELI</name>
<dbReference type="PANTHER" id="PTHR30481">
    <property type="entry name" value="DNA ADENINE METHYLASE"/>
    <property type="match status" value="1"/>
</dbReference>
<evidence type="ECO:0000313" key="6">
    <source>
        <dbReference type="Proteomes" id="UP000233350"/>
    </source>
</evidence>
<keyword evidence="1 5" id="KW-0489">Methyltransferase</keyword>
<gene>
    <name evidence="5" type="ORF">BCM31_06380</name>
</gene>
<dbReference type="PIRSF" id="PIRSF000398">
    <property type="entry name" value="M_m6A_EcoRV"/>
    <property type="match status" value="1"/>
</dbReference>
<dbReference type="AlphaFoldDB" id="A0A2N3PK32"/>
<organism evidence="5 6">
    <name type="scientific">Helicobacter winghamensis</name>
    <dbReference type="NCBI Taxonomy" id="157268"/>
    <lineage>
        <taxon>Bacteria</taxon>
        <taxon>Pseudomonadati</taxon>
        <taxon>Campylobacterota</taxon>
        <taxon>Epsilonproteobacteria</taxon>
        <taxon>Campylobacterales</taxon>
        <taxon>Helicobacteraceae</taxon>
        <taxon>Helicobacter</taxon>
    </lineage>
</organism>
<feature type="binding site" evidence="4">
    <location>
        <position position="183"/>
    </location>
    <ligand>
        <name>S-adenosyl-L-methionine</name>
        <dbReference type="ChEBI" id="CHEBI:59789"/>
    </ligand>
</feature>
<dbReference type="Proteomes" id="UP000233350">
    <property type="component" value="Unassembled WGS sequence"/>
</dbReference>
<dbReference type="InterPro" id="IPR012263">
    <property type="entry name" value="M_m6A_EcoRV"/>
</dbReference>
<dbReference type="PANTHER" id="PTHR30481:SF4">
    <property type="entry name" value="SITE-SPECIFIC DNA-METHYLTRANSFERASE (ADENINE-SPECIFIC)"/>
    <property type="match status" value="1"/>
</dbReference>
<evidence type="ECO:0000256" key="3">
    <source>
        <dbReference type="ARBA" id="ARBA00022691"/>
    </source>
</evidence>
<keyword evidence="2 5" id="KW-0808">Transferase</keyword>
<accession>A0A2N3PK32</accession>
<feature type="binding site" evidence="4">
    <location>
        <position position="67"/>
    </location>
    <ligand>
        <name>S-adenosyl-L-methionine</name>
        <dbReference type="ChEBI" id="CHEBI:59789"/>
    </ligand>
</feature>
<dbReference type="SUPFAM" id="SSF53335">
    <property type="entry name" value="S-adenosyl-L-methionine-dependent methyltransferases"/>
    <property type="match status" value="1"/>
</dbReference>
<evidence type="ECO:0000256" key="1">
    <source>
        <dbReference type="ARBA" id="ARBA00022603"/>
    </source>
</evidence>
<dbReference type="RefSeq" id="WP_101313033.1">
    <property type="nucleotide sequence ID" value="NZ_CP063529.1"/>
</dbReference>
<protein>
    <submittedName>
        <fullName evidence="5">DNA methyltransferase</fullName>
    </submittedName>
</protein>
<dbReference type="EMBL" id="MBPK01000013">
    <property type="protein sequence ID" value="PKT81749.1"/>
    <property type="molecule type" value="Genomic_DNA"/>
</dbReference>
<dbReference type="InterPro" id="IPR029063">
    <property type="entry name" value="SAM-dependent_MTases_sf"/>
</dbReference>
<dbReference type="Gene3D" id="3.40.50.150">
    <property type="entry name" value="Vaccinia Virus protein VP39"/>
    <property type="match status" value="2"/>
</dbReference>
<keyword evidence="3" id="KW-0949">S-adenosyl-L-methionine</keyword>
<feature type="binding site" evidence="4">
    <location>
        <position position="19"/>
    </location>
    <ligand>
        <name>S-adenosyl-L-methionine</name>
        <dbReference type="ChEBI" id="CHEBI:59789"/>
    </ligand>
</feature>
<dbReference type="GO" id="GO:0043565">
    <property type="term" value="F:sequence-specific DNA binding"/>
    <property type="evidence" value="ECO:0007669"/>
    <property type="project" value="TreeGrafter"/>
</dbReference>
<dbReference type="STRING" id="556267.HWAG_00809"/>
<dbReference type="Pfam" id="PF02086">
    <property type="entry name" value="MethyltransfD12"/>
    <property type="match status" value="1"/>
</dbReference>
<feature type="binding site" evidence="4">
    <location>
        <position position="23"/>
    </location>
    <ligand>
        <name>S-adenosyl-L-methionine</name>
        <dbReference type="ChEBI" id="CHEBI:59789"/>
    </ligand>
</feature>
<keyword evidence="6" id="KW-1185">Reference proteome</keyword>
<comment type="caution">
    <text evidence="5">The sequence shown here is derived from an EMBL/GenBank/DDBJ whole genome shotgun (WGS) entry which is preliminary data.</text>
</comment>
<proteinExistence type="predicted"/>
<dbReference type="PRINTS" id="PR00505">
    <property type="entry name" value="D12N6MTFRASE"/>
</dbReference>
<dbReference type="InterPro" id="IPR012327">
    <property type="entry name" value="MeTrfase_D12"/>
</dbReference>
<evidence type="ECO:0000256" key="2">
    <source>
        <dbReference type="ARBA" id="ARBA00022679"/>
    </source>
</evidence>
<dbReference type="GO" id="GO:0009307">
    <property type="term" value="P:DNA restriction-modification system"/>
    <property type="evidence" value="ECO:0007669"/>
    <property type="project" value="InterPro"/>
</dbReference>
<reference evidence="5 6" key="1">
    <citation type="submission" date="2016-07" db="EMBL/GenBank/DDBJ databases">
        <title>Detection of Helicobacter winghamensis from caecal content of red fox (Vulpes vulpes).</title>
        <authorList>
            <person name="Zanoni R.G."/>
            <person name="Florio D."/>
            <person name="Caffara M."/>
            <person name="Renzi M."/>
            <person name="Parisi A."/>
            <person name="Pasquali F."/>
            <person name="Manfreda G."/>
        </authorList>
    </citation>
    <scope>NUCLEOTIDE SEQUENCE [LARGE SCALE GENOMIC DNA]</scope>
    <source>
        <strain evidence="5 6">295_13</strain>
    </source>
</reference>
<dbReference type="GO" id="GO:0006298">
    <property type="term" value="P:mismatch repair"/>
    <property type="evidence" value="ECO:0007669"/>
    <property type="project" value="TreeGrafter"/>
</dbReference>
<sequence>MENANFKMKTSTLKPPFAWIGGKSKLAKEIIGKMPHHTCYCEVFGGSLAVLYAKERPFSKYNEVINDANEDLINLHKIIQTRPQSLQIELNRMLNGREFFLDSIYKKPRNAIEKAALYYYSIVHSFGGARNHYAMCKKARSPKNIYKSFQVYSKRLKPVSIESLDFREFIKHYDSDSTLFYVDPPYVGTESYYKNKKTFDREDHKDLCKLLKNIKGKFILSYNDCELVRELYKDFTIEVLETHYKFNMQTQNMKRNELIIRNF</sequence>
<dbReference type="GO" id="GO:0009007">
    <property type="term" value="F:site-specific DNA-methyltransferase (adenine-specific) activity"/>
    <property type="evidence" value="ECO:0007669"/>
    <property type="project" value="UniProtKB-EC"/>
</dbReference>